<dbReference type="RefSeq" id="WP_133190997.1">
    <property type="nucleotide sequence ID" value="NZ_SMOD01000091.1"/>
</dbReference>
<accession>A0A4R5L394</accession>
<dbReference type="EMBL" id="SMOD01000091">
    <property type="protein sequence ID" value="TDG01937.1"/>
    <property type="molecule type" value="Genomic_DNA"/>
</dbReference>
<name>A0A4R5L394_9BURK</name>
<sequence>MANAFASNVNSTEFRVTNNTDKLGNRSILVFLTPANDAHQWLYAAWQQLHPGKGGTSKFVLCEEVSGQMEATDGTYSTNVVAIPPGYVSELVNGSQLQPTLSTPILGSSARLPHVTAQQSGVQNATDQPAVEMNALWYINGNLTCQSIAPVSAGNVLSAFELNTTLYWAVGNTVTGPNYTYNQVTPQTKYVLPAATPAVNVTLDYSNSQFKFSFTPV</sequence>
<organism evidence="1 2">
    <name type="scientific">Paraburkholderia guartelaensis</name>
    <dbReference type="NCBI Taxonomy" id="2546446"/>
    <lineage>
        <taxon>Bacteria</taxon>
        <taxon>Pseudomonadati</taxon>
        <taxon>Pseudomonadota</taxon>
        <taxon>Betaproteobacteria</taxon>
        <taxon>Burkholderiales</taxon>
        <taxon>Burkholderiaceae</taxon>
        <taxon>Paraburkholderia</taxon>
    </lineage>
</organism>
<dbReference type="AlphaFoldDB" id="A0A4R5L394"/>
<dbReference type="Proteomes" id="UP000295606">
    <property type="component" value="Unassembled WGS sequence"/>
</dbReference>
<evidence type="ECO:0000313" key="1">
    <source>
        <dbReference type="EMBL" id="TDG01937.1"/>
    </source>
</evidence>
<evidence type="ECO:0000313" key="2">
    <source>
        <dbReference type="Proteomes" id="UP000295606"/>
    </source>
</evidence>
<reference evidence="1 2" key="1">
    <citation type="submission" date="2019-03" db="EMBL/GenBank/DDBJ databases">
        <title>Paraburkholderia sp. isolated from native Mimosa gymnas in Guartela State Park, Brazil.</title>
        <authorList>
            <person name="Paulitsch F."/>
            <person name="Hungria M."/>
            <person name="Delamuta J.R.M."/>
            <person name="Ribeiro R.A."/>
            <person name="Dall'Agnol R."/>
            <person name="Silva J.S.B."/>
        </authorList>
    </citation>
    <scope>NUCLEOTIDE SEQUENCE [LARGE SCALE GENOMIC DNA]</scope>
    <source>
        <strain evidence="1 2">CNPSo 3008</strain>
    </source>
</reference>
<gene>
    <name evidence="1" type="ORF">E1N52_42390</name>
</gene>
<comment type="caution">
    <text evidence="1">The sequence shown here is derived from an EMBL/GenBank/DDBJ whole genome shotgun (WGS) entry which is preliminary data.</text>
</comment>
<proteinExistence type="predicted"/>
<protein>
    <submittedName>
        <fullName evidence="1">Uncharacterized protein</fullName>
    </submittedName>
</protein>